<evidence type="ECO:0000313" key="1">
    <source>
        <dbReference type="EMBL" id="QHT06559.1"/>
    </source>
</evidence>
<dbReference type="EMBL" id="MN739470">
    <property type="protein sequence ID" value="QHT06559.1"/>
    <property type="molecule type" value="Genomic_DNA"/>
</dbReference>
<reference evidence="1" key="1">
    <citation type="journal article" date="2020" name="Nature">
        <title>Giant virus diversity and host interactions through global metagenomics.</title>
        <authorList>
            <person name="Schulz F."/>
            <person name="Roux S."/>
            <person name="Paez-Espino D."/>
            <person name="Jungbluth S."/>
            <person name="Walsh D.A."/>
            <person name="Denef V.J."/>
            <person name="McMahon K.D."/>
            <person name="Konstantinidis K.T."/>
            <person name="Eloe-Fadrosh E.A."/>
            <person name="Kyrpides N.C."/>
            <person name="Woyke T."/>
        </authorList>
    </citation>
    <scope>NUCLEOTIDE SEQUENCE</scope>
    <source>
        <strain evidence="1">GVMAG-M-3300021425-30</strain>
    </source>
</reference>
<proteinExistence type="predicted"/>
<accession>A0A6C0CS93</accession>
<name>A0A6C0CS93_9ZZZZ</name>
<organism evidence="1">
    <name type="scientific">viral metagenome</name>
    <dbReference type="NCBI Taxonomy" id="1070528"/>
    <lineage>
        <taxon>unclassified sequences</taxon>
        <taxon>metagenomes</taxon>
        <taxon>organismal metagenomes</taxon>
    </lineage>
</organism>
<dbReference type="AlphaFoldDB" id="A0A6C0CS93"/>
<protein>
    <submittedName>
        <fullName evidence="1">Uncharacterized protein</fullName>
    </submittedName>
</protein>
<sequence length="173" mass="20359">MATKQDMTHVKNISLYIPRMAEDSHKDSQFSTLKEFVAYRFRTLAIGIVKDIQLKNGFTNKDGRIYYKAFIHFDEWFDNATTRSLQHRIFNPRDYGNSCAKLVYEDPHFWMLLENKHNDQKQYAFELVSKLEKQLAQVAQLAEMFKLSQINAQYHYSSPPPGNKRSRVSTHGF</sequence>